<organism evidence="2 3">
    <name type="scientific">Terracoccus luteus</name>
    <dbReference type="NCBI Taxonomy" id="53356"/>
    <lineage>
        <taxon>Bacteria</taxon>
        <taxon>Bacillati</taxon>
        <taxon>Actinomycetota</taxon>
        <taxon>Actinomycetes</taxon>
        <taxon>Micrococcales</taxon>
        <taxon>Intrasporangiaceae</taxon>
        <taxon>Terracoccus</taxon>
    </lineage>
</organism>
<keyword evidence="1" id="KW-0732">Signal</keyword>
<gene>
    <name evidence="2" type="ORF">DFJ68_0084</name>
</gene>
<feature type="chain" id="PRO_5019757741" description="Polysaccharide deacetylase" evidence="1">
    <location>
        <begin position="47"/>
        <end position="354"/>
    </location>
</feature>
<dbReference type="EMBL" id="RBXT01000001">
    <property type="protein sequence ID" value="RKT76688.1"/>
    <property type="molecule type" value="Genomic_DNA"/>
</dbReference>
<evidence type="ECO:0000313" key="3">
    <source>
        <dbReference type="Proteomes" id="UP000278440"/>
    </source>
</evidence>
<reference evidence="2 3" key="1">
    <citation type="submission" date="2018-10" db="EMBL/GenBank/DDBJ databases">
        <title>Sequencing the genomes of 1000 actinobacteria strains.</title>
        <authorList>
            <person name="Klenk H.-P."/>
        </authorList>
    </citation>
    <scope>NUCLEOTIDE SEQUENCE [LARGE SCALE GENOMIC DNA]</scope>
    <source>
        <strain evidence="2 3">DSM 44267</strain>
    </source>
</reference>
<keyword evidence="3" id="KW-1185">Reference proteome</keyword>
<accession>A0A495XY68</accession>
<dbReference type="AlphaFoldDB" id="A0A495XY68"/>
<proteinExistence type="predicted"/>
<dbReference type="Proteomes" id="UP000278440">
    <property type="component" value="Unassembled WGS sequence"/>
</dbReference>
<evidence type="ECO:0008006" key="4">
    <source>
        <dbReference type="Google" id="ProtNLM"/>
    </source>
</evidence>
<dbReference type="RefSeq" id="WP_121030102.1">
    <property type="nucleotide sequence ID" value="NZ_RBXT01000001.1"/>
</dbReference>
<feature type="signal peptide" evidence="1">
    <location>
        <begin position="1"/>
        <end position="46"/>
    </location>
</feature>
<dbReference type="OrthoDB" id="4840288at2"/>
<sequence length="354" mass="37611">MSRRTTAQPTTRPAARRRLRALVGAGLGAALVATLASGLAAGGASAAGPTHDQLMAPYLNGPTHPRTTGIDIARDKVLVVAQGRNLDTFKRTPIEEATFADKSTMLANRNVPLTGITVYNWTADTTSPIVSGNRYATWPQLQGVVVRGGAVASEGLNHDRLDSMTPEERWQDTCGVLPSYRARGLDASSMYAYSGGPYQAVHQKQLVKSCYAFGRQYSTKRNVMNSLADPWVLGVRSLNGGCATASSTCFGVSGTRGYDTLENLRATVTPKAGEVAVLQVYHLLVGRGPSWDCTSTPHQTSTTETYCLSDVMAFLDGLPADVKVATTADLAAAVGRAPGQLPGMTLRQYLKSQS</sequence>
<evidence type="ECO:0000256" key="1">
    <source>
        <dbReference type="SAM" id="SignalP"/>
    </source>
</evidence>
<evidence type="ECO:0000313" key="2">
    <source>
        <dbReference type="EMBL" id="RKT76688.1"/>
    </source>
</evidence>
<comment type="caution">
    <text evidence="2">The sequence shown here is derived from an EMBL/GenBank/DDBJ whole genome shotgun (WGS) entry which is preliminary data.</text>
</comment>
<name>A0A495XY68_9MICO</name>
<protein>
    <recommendedName>
        <fullName evidence="4">Polysaccharide deacetylase</fullName>
    </recommendedName>
</protein>